<name>A0A2A2FB78_9GAMM</name>
<dbReference type="PANTHER" id="PTHR16128">
    <property type="entry name" value="FAD/NAD(P)-BINDING OXIDOREDUCTASE FAMILY PROTEIN"/>
    <property type="match status" value="1"/>
</dbReference>
<dbReference type="Pfam" id="PF01593">
    <property type="entry name" value="Amino_oxidase"/>
    <property type="match status" value="1"/>
</dbReference>
<evidence type="ECO:0000313" key="3">
    <source>
        <dbReference type="Proteomes" id="UP000218896"/>
    </source>
</evidence>
<dbReference type="PRINTS" id="PR00411">
    <property type="entry name" value="PNDRDTASEI"/>
</dbReference>
<dbReference type="InterPro" id="IPR036188">
    <property type="entry name" value="FAD/NAD-bd_sf"/>
</dbReference>
<comment type="caution">
    <text evidence="2">The sequence shown here is derived from an EMBL/GenBank/DDBJ whole genome shotgun (WGS) entry which is preliminary data.</text>
</comment>
<reference evidence="2 3" key="1">
    <citation type="submission" date="2017-08" db="EMBL/GenBank/DDBJ databases">
        <title>Halovibrio sewagensis sp. nov., isolated from wastewater of high salinity.</title>
        <authorList>
            <person name="Dong X."/>
            <person name="Zhang G."/>
        </authorList>
    </citation>
    <scope>NUCLEOTIDE SEQUENCE [LARGE SCALE GENOMIC DNA]</scope>
    <source>
        <strain evidence="2 3">YL5-2</strain>
    </source>
</reference>
<evidence type="ECO:0000259" key="1">
    <source>
        <dbReference type="Pfam" id="PF01593"/>
    </source>
</evidence>
<dbReference type="Proteomes" id="UP000218896">
    <property type="component" value="Unassembled WGS sequence"/>
</dbReference>
<dbReference type="Gene3D" id="3.90.660.10">
    <property type="match status" value="1"/>
</dbReference>
<keyword evidence="3" id="KW-1185">Reference proteome</keyword>
<gene>
    <name evidence="2" type="ORF">CK501_03430</name>
</gene>
<dbReference type="Gene3D" id="3.50.50.60">
    <property type="entry name" value="FAD/NAD(P)-binding domain"/>
    <property type="match status" value="1"/>
</dbReference>
<dbReference type="RefSeq" id="WP_095616303.1">
    <property type="nucleotide sequence ID" value="NZ_NSKD01000001.1"/>
</dbReference>
<dbReference type="InterPro" id="IPR002937">
    <property type="entry name" value="Amino_oxidase"/>
</dbReference>
<accession>A0A2A2FB78</accession>
<dbReference type="Pfam" id="PF13450">
    <property type="entry name" value="NAD_binding_8"/>
    <property type="match status" value="1"/>
</dbReference>
<dbReference type="SUPFAM" id="SSF51905">
    <property type="entry name" value="FAD/NAD(P)-binding domain"/>
    <property type="match status" value="1"/>
</dbReference>
<dbReference type="GO" id="GO:0016491">
    <property type="term" value="F:oxidoreductase activity"/>
    <property type="evidence" value="ECO:0007669"/>
    <property type="project" value="InterPro"/>
</dbReference>
<feature type="domain" description="Amine oxidase" evidence="1">
    <location>
        <begin position="112"/>
        <end position="316"/>
    </location>
</feature>
<dbReference type="PANTHER" id="PTHR16128:SF5">
    <property type="entry name" value="FAD_NAD(P)-BINDING OXIDOREDUCTASE FAMILY PROTEIN"/>
    <property type="match status" value="1"/>
</dbReference>
<evidence type="ECO:0000313" key="2">
    <source>
        <dbReference type="EMBL" id="PAU82208.1"/>
    </source>
</evidence>
<dbReference type="OrthoDB" id="5792777at2"/>
<protein>
    <submittedName>
        <fullName evidence="2">FAD-dependent oxidoreductase</fullName>
    </submittedName>
</protein>
<sequence>MIQNTDIAIVGAGVAGLTAALRAREAGFTPIIYEKSRGPGGRLASKRTRDDASVDIGAQFFTICNPRFNAFLREYAGADALQLWDATLWHESSESGVDSFHQAMRYVGTPRMTAITRSLSRNLSISTGTRITAVSAGPKGWTLTTDQGPHGPFSRVIITAPPEQTRDLLPESLVASMALEQFRMLPCWTLALRFEEALALGFDGIQLAHESLGWVARNTSKPARGNAEWWVIHANSTWSETHRDTDPAIVAEKLTTAFRQRFGVGQPTSDHLVHRWLYARPAPGPRPLYLSSVDNRLGLCGDWLAGGRVEGAFESADALITAWTDQP</sequence>
<proteinExistence type="predicted"/>
<dbReference type="EMBL" id="NSKD01000001">
    <property type="protein sequence ID" value="PAU82208.1"/>
    <property type="molecule type" value="Genomic_DNA"/>
</dbReference>
<organism evidence="2 3">
    <name type="scientific">Halovibrio salipaludis</name>
    <dbReference type="NCBI Taxonomy" id="2032626"/>
    <lineage>
        <taxon>Bacteria</taxon>
        <taxon>Pseudomonadati</taxon>
        <taxon>Pseudomonadota</taxon>
        <taxon>Gammaproteobacteria</taxon>
        <taxon>Oceanospirillales</taxon>
        <taxon>Halomonadaceae</taxon>
        <taxon>Halovibrio</taxon>
    </lineage>
</organism>
<dbReference type="PRINTS" id="PR00368">
    <property type="entry name" value="FADPNR"/>
</dbReference>
<dbReference type="AlphaFoldDB" id="A0A2A2FB78"/>